<name>A0A9P6ENB8_9AGAR</name>
<evidence type="ECO:0000313" key="4">
    <source>
        <dbReference type="Proteomes" id="UP000807306"/>
    </source>
</evidence>
<feature type="compositionally biased region" description="Basic and acidic residues" evidence="1">
    <location>
        <begin position="134"/>
        <end position="149"/>
    </location>
</feature>
<dbReference type="Pfam" id="PF08457">
    <property type="entry name" value="Sfi1"/>
    <property type="match status" value="1"/>
</dbReference>
<protein>
    <submittedName>
        <fullName evidence="3">Sfi1 spindle body protein-domain-containing protein</fullName>
    </submittedName>
</protein>
<feature type="region of interest" description="Disordered" evidence="1">
    <location>
        <begin position="930"/>
        <end position="1036"/>
    </location>
</feature>
<sequence length="1054" mass="123272">MLPTHSHRASSLAMSTISNVTSGNDNSTAAPLELQNLTPHDVDIIDAVIERAGPAANTFFTIFKAYSDVLRERGLDPQEVLYYGKLLKLGTLKGKNWGDKWDSVKTPRDSFCPPPPTDITSQSESEAPPSFHPFRAERGLPSEKPDRIAVGRPKAAPRIHPPPQTPVSSISRAGPFDDHASFLSSTVVHKGKTRLVLSSTPSENGEMFSPVPPSYKSTAAGIVKPLSSVPSGQDRASRVESLFAGKKIITAPKERVKPAIVLDDAWKNIKMEQDEKVADEFRDSMLLARCWEIWRQGLLWIVTTHKQIQEARDQMVLRLHFQQWKSRIAADKAREHAQVVAFTSRHIKRMFQAWQTKLKQRKQAAWRHEMRQKMKLIKTKADTRIRREAWTKWQNTLLLRRAHHHYEIGLLFRFHNRWREKLIQISLMDQKADLFSQNASLKIVDRSWDRWRSIAVLCHRETILAQKVNNRIVETAFNLWRKHMTLTNAADALESKLVLRRTLLRWKTSLTSLKNLEHKAQRYSARQDDSLKRAIIRIWRARMRGAKLERFREITITKSVWRKWKYRQAKEDAQLDVAQTFFKRGNIRLTTNILQRWRQVQTTHRNAAAYAVKYDEAHVQARVILAWRMRLHGNLQSLKVARWAHRYFATRRAWQLWLQALDEQKKQQKLRAFESSKVRIFFLAWRQRVVRVSHLRQCEIFVQDRVEKRILQAVLLHWTQRVIEIKSRELDVAQRADTALERAALMKWRSSRQRHLDELSLLENYLLVKREDSLRRAFQRWLTAKRASEHRRLTHQKKEAQLRQVLIVSAWDKWREKFREERLRPLEYQIILDNQRYILRRAFNVWLSKADSLPAIRFHSQHLKEKVLKRWKVVMPNALKAKRAREMDRHNTLVRFFMQWQQAHKTKTTLKAVARAKYLRLPASTTRQPLVSSVSRARYTPASALPRRRSSSPEDEPTTAGESEKVSTRRSFLRTPLISKPRSERSVPRSELTRLLTRNTSPVRSVTSVPTRRSPSPISRRGPASESIADTAVGSDRLWDALRRAGQTRRPRNF</sequence>
<feature type="compositionally biased region" description="Basic and acidic residues" evidence="1">
    <location>
        <begin position="981"/>
        <end position="992"/>
    </location>
</feature>
<dbReference type="OrthoDB" id="1933281at2759"/>
<accession>A0A9P6ENB8</accession>
<evidence type="ECO:0000256" key="1">
    <source>
        <dbReference type="SAM" id="MobiDB-lite"/>
    </source>
</evidence>
<comment type="caution">
    <text evidence="3">The sequence shown here is derived from an EMBL/GenBank/DDBJ whole genome shotgun (WGS) entry which is preliminary data.</text>
</comment>
<dbReference type="InterPro" id="IPR013665">
    <property type="entry name" value="Sfi1_dom"/>
</dbReference>
<dbReference type="EMBL" id="MU157832">
    <property type="protein sequence ID" value="KAF9532236.1"/>
    <property type="molecule type" value="Genomic_DNA"/>
</dbReference>
<feature type="compositionally biased region" description="Low complexity" evidence="1">
    <location>
        <begin position="997"/>
        <end position="1021"/>
    </location>
</feature>
<evidence type="ECO:0000313" key="3">
    <source>
        <dbReference type="EMBL" id="KAF9532236.1"/>
    </source>
</evidence>
<reference evidence="3" key="1">
    <citation type="submission" date="2020-11" db="EMBL/GenBank/DDBJ databases">
        <authorList>
            <consortium name="DOE Joint Genome Institute"/>
            <person name="Ahrendt S."/>
            <person name="Riley R."/>
            <person name="Andreopoulos W."/>
            <person name="Labutti K."/>
            <person name="Pangilinan J."/>
            <person name="Ruiz-Duenas F.J."/>
            <person name="Barrasa J.M."/>
            <person name="Sanchez-Garcia M."/>
            <person name="Camarero S."/>
            <person name="Miyauchi S."/>
            <person name="Serrano A."/>
            <person name="Linde D."/>
            <person name="Babiker R."/>
            <person name="Drula E."/>
            <person name="Ayuso-Fernandez I."/>
            <person name="Pacheco R."/>
            <person name="Padilla G."/>
            <person name="Ferreira P."/>
            <person name="Barriuso J."/>
            <person name="Kellner H."/>
            <person name="Castanera R."/>
            <person name="Alfaro M."/>
            <person name="Ramirez L."/>
            <person name="Pisabarro A.G."/>
            <person name="Kuo A."/>
            <person name="Tritt A."/>
            <person name="Lipzen A."/>
            <person name="He G."/>
            <person name="Yan M."/>
            <person name="Ng V."/>
            <person name="Cullen D."/>
            <person name="Martin F."/>
            <person name="Rosso M.-N."/>
            <person name="Henrissat B."/>
            <person name="Hibbett D."/>
            <person name="Martinez A.T."/>
            <person name="Grigoriev I.V."/>
        </authorList>
    </citation>
    <scope>NUCLEOTIDE SEQUENCE</scope>
    <source>
        <strain evidence="3">CBS 506.95</strain>
    </source>
</reference>
<dbReference type="Proteomes" id="UP000807306">
    <property type="component" value="Unassembled WGS sequence"/>
</dbReference>
<feature type="domain" description="Sfi1 spindle body" evidence="2">
    <location>
        <begin position="315"/>
        <end position="754"/>
    </location>
</feature>
<dbReference type="AlphaFoldDB" id="A0A9P6ENB8"/>
<gene>
    <name evidence="3" type="ORF">CPB83DRAFT_847482</name>
</gene>
<proteinExistence type="predicted"/>
<keyword evidence="4" id="KW-1185">Reference proteome</keyword>
<feature type="region of interest" description="Disordered" evidence="1">
    <location>
        <begin position="106"/>
        <end position="169"/>
    </location>
</feature>
<organism evidence="3 4">
    <name type="scientific">Crepidotus variabilis</name>
    <dbReference type="NCBI Taxonomy" id="179855"/>
    <lineage>
        <taxon>Eukaryota</taxon>
        <taxon>Fungi</taxon>
        <taxon>Dikarya</taxon>
        <taxon>Basidiomycota</taxon>
        <taxon>Agaricomycotina</taxon>
        <taxon>Agaricomycetes</taxon>
        <taxon>Agaricomycetidae</taxon>
        <taxon>Agaricales</taxon>
        <taxon>Agaricineae</taxon>
        <taxon>Crepidotaceae</taxon>
        <taxon>Crepidotus</taxon>
    </lineage>
</organism>
<evidence type="ECO:0000259" key="2">
    <source>
        <dbReference type="Pfam" id="PF08457"/>
    </source>
</evidence>